<dbReference type="PANTHER" id="PTHR10682:SF23">
    <property type="entry name" value="POLYNUCLEOTIDE ADENYLYLTRANSFERASE"/>
    <property type="match status" value="1"/>
</dbReference>
<feature type="domain" description="Polymerase nucleotidyl transferase" evidence="1">
    <location>
        <begin position="603"/>
        <end position="669"/>
    </location>
</feature>
<dbReference type="Gene3D" id="3.60.10.10">
    <property type="entry name" value="Endonuclease/exonuclease/phosphatase"/>
    <property type="match status" value="1"/>
</dbReference>
<dbReference type="HOGENOM" id="CLU_004292_0_0_1"/>
<dbReference type="SUPFAM" id="SSF55144">
    <property type="entry name" value="LigT-like"/>
    <property type="match status" value="1"/>
</dbReference>
<dbReference type="AlphaFoldDB" id="A0A0D2AMD6"/>
<accession>A0A0D2AMD6</accession>
<keyword evidence="3" id="KW-1185">Reference proteome</keyword>
<reference evidence="2 3" key="1">
    <citation type="submission" date="2015-01" db="EMBL/GenBank/DDBJ databases">
        <title>The Genome Sequence of Ochroconis gallopava CBS43764.</title>
        <authorList>
            <consortium name="The Broad Institute Genomics Platform"/>
            <person name="Cuomo C."/>
            <person name="de Hoog S."/>
            <person name="Gorbushina A."/>
            <person name="Stielow B."/>
            <person name="Teixiera M."/>
            <person name="Abouelleil A."/>
            <person name="Chapman S.B."/>
            <person name="Priest M."/>
            <person name="Young S.K."/>
            <person name="Wortman J."/>
            <person name="Nusbaum C."/>
            <person name="Birren B."/>
        </authorList>
    </citation>
    <scope>NUCLEOTIDE SEQUENCE [LARGE SCALE GENOMIC DNA]</scope>
    <source>
        <strain evidence="2 3">CBS 43764</strain>
    </source>
</reference>
<evidence type="ECO:0000313" key="2">
    <source>
        <dbReference type="EMBL" id="KIW00299.1"/>
    </source>
</evidence>
<dbReference type="Pfam" id="PF13563">
    <property type="entry name" value="2_5_RNA_ligase2"/>
    <property type="match status" value="1"/>
</dbReference>
<dbReference type="VEuPathDB" id="FungiDB:PV09_08189"/>
<name>A0A0D2AMD6_9PEZI</name>
<dbReference type="GO" id="GO:0005634">
    <property type="term" value="C:nucleus"/>
    <property type="evidence" value="ECO:0007669"/>
    <property type="project" value="TreeGrafter"/>
</dbReference>
<dbReference type="InterPro" id="IPR002934">
    <property type="entry name" value="Polymerase_NTP_transf_dom"/>
</dbReference>
<organism evidence="2 3">
    <name type="scientific">Verruconis gallopava</name>
    <dbReference type="NCBI Taxonomy" id="253628"/>
    <lineage>
        <taxon>Eukaryota</taxon>
        <taxon>Fungi</taxon>
        <taxon>Dikarya</taxon>
        <taxon>Ascomycota</taxon>
        <taxon>Pezizomycotina</taxon>
        <taxon>Dothideomycetes</taxon>
        <taxon>Pleosporomycetidae</taxon>
        <taxon>Venturiales</taxon>
        <taxon>Sympoventuriaceae</taxon>
        <taxon>Verruconis</taxon>
    </lineage>
</organism>
<protein>
    <recommendedName>
        <fullName evidence="1">Polymerase nucleotidyl transferase domain-containing protein</fullName>
    </recommendedName>
</protein>
<evidence type="ECO:0000259" key="1">
    <source>
        <dbReference type="Pfam" id="PF01909"/>
    </source>
</evidence>
<dbReference type="Proteomes" id="UP000053259">
    <property type="component" value="Unassembled WGS sequence"/>
</dbReference>
<sequence>MKRISRHVMPGLIRFRDQGPHRRNFSRFTQIMESGSKISLDSTATAVALLLPPSESTNIDSIRRVHDRAFHKWPPHINVLYPCVRPEQLSIVLPILREAVKQIVLPHRSMVLDRVGTFTHRRNATVFLQPSDESEVAISELRSRLVKALGLSDDVGTHDGIYRPHLTLGQASLNSKSLEKFVEKCGSTVGVRWEASELAVLRRKPAGEMEVVDYLSLESDNISSANQEKSAENSEKVNSVWSECFHYSSEHMWTRHQTTEADNTSERSRPSRLSILSYNLLADTFGCSFDDRLPLIIEAIQKTTRNELDEVLCLQEISSHMMVKILGHPFFQQRYPFCSHASSSTLENHLNLFTLSTRPFDFMFHHFEERHKSALIVRPRSSMFQIANIHLTAALKDDMVAAKRRQLSSLTAFLNENAKNSGRLPVIAGDFNLASSSITIDLAVKKGDISLATSIVTRTLVDPEMWSDAFDVFSDSKEGPLSEDDGATFDVQVNPLAAESNAPADQRPQRYDRILFRKVDSLQVEDFCIFGQPNEEGRCGSDHFGIAAVLHAPSKKADENETTAHARERQHISYIQDDRILELQLLPFLPSEEDHELRKRSISKLTRILRSDARLSDVAVVPLGSFALGTYFADSDVDVLIIGSLPISAFFNVSILRLSNVAERFRGVHYINSLVPVIEVELDNIKFDIQYCQAPQILEQQSSSTDLVDELFINQRWALTLPPAAMRPLNTFRDTMHLLRTIDYKEAFQQAHRYLSLYLRRRGLYSVKFGYLGGVHLSLMLNHVIKRLDPTVVTSITAAGLVRTFVEYYANFAWSSASIYDPNHPHLNYRRTVREPIVILAIHSPTARLNVSSSCSKFSACTLSAEFKLAAEKLRSADWTWMLRSRDAVLDDFVTKFRSFITITIDMWDLPKAGMSFRRDIFGSIESRIPSMMVNLSRITGLHGQAWPFRLSSFRDEVETEKQSRSYYIIGLLVLPHIDTVDRKLLQSKVIQASQAFEAMMRQSETYNENHVWINVEPASQKKLADMRLHN</sequence>
<dbReference type="STRING" id="253628.A0A0D2AMD6"/>
<dbReference type="GO" id="GO:1990817">
    <property type="term" value="F:poly(A) RNA polymerase activity"/>
    <property type="evidence" value="ECO:0007669"/>
    <property type="project" value="TreeGrafter"/>
</dbReference>
<dbReference type="Gene3D" id="3.30.460.10">
    <property type="entry name" value="Beta Polymerase, domain 2"/>
    <property type="match status" value="1"/>
</dbReference>
<dbReference type="OrthoDB" id="10263155at2759"/>
<dbReference type="Gene3D" id="3.90.1140.10">
    <property type="entry name" value="Cyclic phosphodiesterase"/>
    <property type="match status" value="1"/>
</dbReference>
<evidence type="ECO:0000313" key="3">
    <source>
        <dbReference type="Proteomes" id="UP000053259"/>
    </source>
</evidence>
<dbReference type="InterPro" id="IPR036691">
    <property type="entry name" value="Endo/exonu/phosph_ase_sf"/>
</dbReference>
<dbReference type="Pfam" id="PF01909">
    <property type="entry name" value="NTP_transf_2"/>
    <property type="match status" value="1"/>
</dbReference>
<proteinExistence type="predicted"/>
<dbReference type="SUPFAM" id="SSF81631">
    <property type="entry name" value="PAP/OAS1 substrate-binding domain"/>
    <property type="match status" value="1"/>
</dbReference>
<dbReference type="SUPFAM" id="SSF56219">
    <property type="entry name" value="DNase I-like"/>
    <property type="match status" value="1"/>
</dbReference>
<dbReference type="InterPro" id="IPR009097">
    <property type="entry name" value="Cyclic_Pdiesterase"/>
</dbReference>
<dbReference type="Gene3D" id="1.10.1410.10">
    <property type="match status" value="1"/>
</dbReference>
<dbReference type="PANTHER" id="PTHR10682">
    <property type="entry name" value="POLY A POLYMERASE"/>
    <property type="match status" value="1"/>
</dbReference>
<dbReference type="InParanoid" id="A0A0D2AMD6"/>
<dbReference type="InterPro" id="IPR043519">
    <property type="entry name" value="NT_sf"/>
</dbReference>
<gene>
    <name evidence="2" type="ORF">PV09_08189</name>
</gene>
<dbReference type="SUPFAM" id="SSF81301">
    <property type="entry name" value="Nucleotidyltransferase"/>
    <property type="match status" value="1"/>
</dbReference>
<dbReference type="GeneID" id="27316162"/>
<dbReference type="RefSeq" id="XP_016210168.1">
    <property type="nucleotide sequence ID" value="XM_016362048.1"/>
</dbReference>
<dbReference type="EMBL" id="KN847565">
    <property type="protein sequence ID" value="KIW00299.1"/>
    <property type="molecule type" value="Genomic_DNA"/>
</dbReference>